<accession>A0A1I0M248</accession>
<keyword evidence="2" id="KW-1185">Reference proteome</keyword>
<organism evidence="1 2">
    <name type="scientific">Natrinema salifodinae</name>
    <dbReference type="NCBI Taxonomy" id="1202768"/>
    <lineage>
        <taxon>Archaea</taxon>
        <taxon>Methanobacteriati</taxon>
        <taxon>Methanobacteriota</taxon>
        <taxon>Stenosarchaea group</taxon>
        <taxon>Halobacteria</taxon>
        <taxon>Halobacteriales</taxon>
        <taxon>Natrialbaceae</taxon>
        <taxon>Natrinema</taxon>
    </lineage>
</organism>
<reference evidence="2" key="1">
    <citation type="submission" date="2016-10" db="EMBL/GenBank/DDBJ databases">
        <authorList>
            <person name="Varghese N."/>
        </authorList>
    </citation>
    <scope>NUCLEOTIDE SEQUENCE [LARGE SCALE GENOMIC DNA]</scope>
    <source>
        <strain evidence="2">CGMCC 1.12284</strain>
    </source>
</reference>
<gene>
    <name evidence="1" type="ORF">SAMN05216285_0342</name>
</gene>
<evidence type="ECO:0000313" key="1">
    <source>
        <dbReference type="EMBL" id="SEV82362.1"/>
    </source>
</evidence>
<dbReference type="AlphaFoldDB" id="A0A1I0M248"/>
<evidence type="ECO:0000313" key="2">
    <source>
        <dbReference type="Proteomes" id="UP000183275"/>
    </source>
</evidence>
<name>A0A1I0M248_9EURY</name>
<dbReference type="Proteomes" id="UP000183275">
    <property type="component" value="Unassembled WGS sequence"/>
</dbReference>
<protein>
    <submittedName>
        <fullName evidence="1">Uncharacterized protein</fullName>
    </submittedName>
</protein>
<dbReference type="STRING" id="1202768.SAMN05216285_0342"/>
<proteinExistence type="predicted"/>
<sequence>MSLLLYDTVIRRPMIPTTSPIRFAGQYLAGERLVASDAAPADGSGAGLGVRGLRGRNPRRSSYPSWPGAVGIGSVRAA</sequence>
<dbReference type="EMBL" id="FOIS01000001">
    <property type="protein sequence ID" value="SEV82362.1"/>
    <property type="molecule type" value="Genomic_DNA"/>
</dbReference>